<evidence type="ECO:0000256" key="2">
    <source>
        <dbReference type="ARBA" id="ARBA00023002"/>
    </source>
</evidence>
<dbReference type="InterPro" id="IPR036291">
    <property type="entry name" value="NAD(P)-bd_dom_sf"/>
</dbReference>
<dbReference type="SUPFAM" id="SSF51735">
    <property type="entry name" value="NAD(P)-binding Rossmann-fold domains"/>
    <property type="match status" value="1"/>
</dbReference>
<accession>A0ABU2NBN9</accession>
<comment type="caution">
    <text evidence="5">The sequence shown here is derived from an EMBL/GenBank/DDBJ whole genome shotgun (WGS) entry which is preliminary data.</text>
</comment>
<feature type="region of interest" description="Disordered" evidence="3">
    <location>
        <begin position="1"/>
        <end position="52"/>
    </location>
</feature>
<dbReference type="InterPro" id="IPR002347">
    <property type="entry name" value="SDR_fam"/>
</dbReference>
<feature type="domain" description="Ketoreductase" evidence="4">
    <location>
        <begin position="58"/>
        <end position="245"/>
    </location>
</feature>
<dbReference type="PANTHER" id="PTHR48107:SF16">
    <property type="entry name" value="NADPH-DEPENDENT ALDEHYDE REDUCTASE 1, CHLOROPLASTIC"/>
    <property type="match status" value="1"/>
</dbReference>
<organism evidence="5 6">
    <name type="scientific">Pseudonocardia charpentierae</name>
    <dbReference type="NCBI Taxonomy" id="3075545"/>
    <lineage>
        <taxon>Bacteria</taxon>
        <taxon>Bacillati</taxon>
        <taxon>Actinomycetota</taxon>
        <taxon>Actinomycetes</taxon>
        <taxon>Pseudonocardiales</taxon>
        <taxon>Pseudonocardiaceae</taxon>
        <taxon>Pseudonocardia</taxon>
    </lineage>
</organism>
<comment type="similarity">
    <text evidence="1">Belongs to the short-chain dehydrogenases/reductases (SDR) family.</text>
</comment>
<evidence type="ECO:0000313" key="5">
    <source>
        <dbReference type="EMBL" id="MDT0351362.1"/>
    </source>
</evidence>
<dbReference type="InterPro" id="IPR057326">
    <property type="entry name" value="KR_dom"/>
</dbReference>
<dbReference type="PANTHER" id="PTHR48107">
    <property type="entry name" value="NADPH-DEPENDENT ALDEHYDE REDUCTASE-LIKE PROTEIN, CHLOROPLASTIC-RELATED"/>
    <property type="match status" value="1"/>
</dbReference>
<keyword evidence="2" id="KW-0560">Oxidoreductase</keyword>
<gene>
    <name evidence="5" type="ORF">RM445_17670</name>
</gene>
<dbReference type="SMART" id="SM00822">
    <property type="entry name" value="PKS_KR"/>
    <property type="match status" value="1"/>
</dbReference>
<reference evidence="6" key="1">
    <citation type="submission" date="2023-07" db="EMBL/GenBank/DDBJ databases">
        <title>30 novel species of actinomycetes from the DSMZ collection.</title>
        <authorList>
            <person name="Nouioui I."/>
        </authorList>
    </citation>
    <scope>NUCLEOTIDE SEQUENCE [LARGE SCALE GENOMIC DNA]</scope>
    <source>
        <strain evidence="6">DSM 45834</strain>
    </source>
</reference>
<evidence type="ECO:0000313" key="6">
    <source>
        <dbReference type="Proteomes" id="UP001183202"/>
    </source>
</evidence>
<dbReference type="InterPro" id="IPR020904">
    <property type="entry name" value="Sc_DH/Rdtase_CS"/>
</dbReference>
<dbReference type="Gene3D" id="3.40.50.720">
    <property type="entry name" value="NAD(P)-binding Rossmann-like Domain"/>
    <property type="match status" value="1"/>
</dbReference>
<evidence type="ECO:0000256" key="3">
    <source>
        <dbReference type="SAM" id="MobiDB-lite"/>
    </source>
</evidence>
<dbReference type="CDD" id="cd05355">
    <property type="entry name" value="SDR_c1"/>
    <property type="match status" value="1"/>
</dbReference>
<feature type="compositionally biased region" description="Basic and acidic residues" evidence="3">
    <location>
        <begin position="25"/>
        <end position="52"/>
    </location>
</feature>
<dbReference type="PROSITE" id="PS00061">
    <property type="entry name" value="ADH_SHORT"/>
    <property type="match status" value="1"/>
</dbReference>
<dbReference type="Proteomes" id="UP001183202">
    <property type="component" value="Unassembled WGS sequence"/>
</dbReference>
<dbReference type="PRINTS" id="PR00081">
    <property type="entry name" value="GDHRDH"/>
</dbReference>
<keyword evidence="6" id="KW-1185">Reference proteome</keyword>
<dbReference type="PRINTS" id="PR00080">
    <property type="entry name" value="SDRFAMILY"/>
</dbReference>
<protein>
    <submittedName>
        <fullName evidence="5">SDR family oxidoreductase</fullName>
    </submittedName>
</protein>
<dbReference type="EMBL" id="JAVREJ010000012">
    <property type="protein sequence ID" value="MDT0351362.1"/>
    <property type="molecule type" value="Genomic_DNA"/>
</dbReference>
<evidence type="ECO:0000256" key="1">
    <source>
        <dbReference type="ARBA" id="ARBA00006484"/>
    </source>
</evidence>
<name>A0ABU2NBN9_9PSEU</name>
<proteinExistence type="inferred from homology"/>
<sequence>MPEKASGDQFSAEDPTTRYPSPGSGEKEVEHPGLTDDMDVRPDHGEKTYRGSGRLEGRKAVITGGDSGIGRAVALAFAREGADVLISYLPDEEKDGQETVRLVEEAGRTAVAVPGDLVEEADCRAVVQRAVDAFGRIDVLVSNAAHQMAAPGGIEDISTAQLDRVFKTNLYALFWLCQAAIPHIPPGGSIITSSSVQAFNPSPHLLDYATTKGGIVTFTKGLAAQLAEKGIRVNSVAPGPVWTPLIPATIPGEQLGDFGAQTPLGRAAQPAELAPFYVFLASGESGYMTAQVLGATGGTPIT</sequence>
<dbReference type="Pfam" id="PF13561">
    <property type="entry name" value="adh_short_C2"/>
    <property type="match status" value="1"/>
</dbReference>
<evidence type="ECO:0000259" key="4">
    <source>
        <dbReference type="SMART" id="SM00822"/>
    </source>
</evidence>